<dbReference type="SUPFAM" id="SSF69322">
    <property type="entry name" value="Tricorn protease domain 2"/>
    <property type="match status" value="1"/>
</dbReference>
<organism evidence="1 3">
    <name type="scientific">Rotaria socialis</name>
    <dbReference type="NCBI Taxonomy" id="392032"/>
    <lineage>
        <taxon>Eukaryota</taxon>
        <taxon>Metazoa</taxon>
        <taxon>Spiralia</taxon>
        <taxon>Gnathifera</taxon>
        <taxon>Rotifera</taxon>
        <taxon>Eurotatoria</taxon>
        <taxon>Bdelloidea</taxon>
        <taxon>Philodinida</taxon>
        <taxon>Philodinidae</taxon>
        <taxon>Rotaria</taxon>
    </lineage>
</organism>
<evidence type="ECO:0000313" key="2">
    <source>
        <dbReference type="EMBL" id="CAF4660559.1"/>
    </source>
</evidence>
<sequence>MGCGHSSSASNSTKLINKNEGRISLKNTIFTEQRKKHNHEKFTKACSSLNLEQIFDGRGKNLLKRFEFDSACLLFDISLTHILLLNGKQLYFINLNTMNIDKTIVLIDTMNIQEIVWSSKLKYFLILTTDQLYKTNFDQFELISIHQIQFINEGHRKSYMTVNGDDLLINHSFGHDLRRYCLSNLNLLQSSRVYEEYKDICITTIQLNSKKILALAISIGEKQMIDLINLNTDKIIHRIKLDLNENILYPINLHFQVLWFAKTCVPYVNIGHCLIASDGQIARLKLFSNQDNFIRSLRMTDDQRWLLIGRQHALEIYSL</sequence>
<dbReference type="AlphaFoldDB" id="A0A819BPN3"/>
<evidence type="ECO:0000313" key="3">
    <source>
        <dbReference type="Proteomes" id="UP000663865"/>
    </source>
</evidence>
<dbReference type="Proteomes" id="UP000663838">
    <property type="component" value="Unassembled WGS sequence"/>
</dbReference>
<dbReference type="Proteomes" id="UP000663865">
    <property type="component" value="Unassembled WGS sequence"/>
</dbReference>
<protein>
    <submittedName>
        <fullName evidence="1">Uncharacterized protein</fullName>
    </submittedName>
</protein>
<comment type="caution">
    <text evidence="1">The sequence shown here is derived from an EMBL/GenBank/DDBJ whole genome shotgun (WGS) entry which is preliminary data.</text>
</comment>
<accession>A0A819BPN3</accession>
<reference evidence="1" key="1">
    <citation type="submission" date="2021-02" db="EMBL/GenBank/DDBJ databases">
        <authorList>
            <person name="Nowell W R."/>
        </authorList>
    </citation>
    <scope>NUCLEOTIDE SEQUENCE</scope>
</reference>
<name>A0A819BPN3_9BILA</name>
<dbReference type="EMBL" id="CAJOBS010000920">
    <property type="protein sequence ID" value="CAF4660559.1"/>
    <property type="molecule type" value="Genomic_DNA"/>
</dbReference>
<gene>
    <name evidence="1" type="ORF">KIK155_LOCUS32647</name>
    <name evidence="2" type="ORF">TOA249_LOCUS14663</name>
</gene>
<evidence type="ECO:0000313" key="1">
    <source>
        <dbReference type="EMBL" id="CAF3804807.1"/>
    </source>
</evidence>
<dbReference type="EMBL" id="CAJNYV010006142">
    <property type="protein sequence ID" value="CAF3804807.1"/>
    <property type="molecule type" value="Genomic_DNA"/>
</dbReference>
<proteinExistence type="predicted"/>